<gene>
    <name evidence="2" type="ORF">ACFP7A_00085</name>
</gene>
<feature type="compositionally biased region" description="Polar residues" evidence="1">
    <location>
        <begin position="169"/>
        <end position="188"/>
    </location>
</feature>
<evidence type="ECO:0000256" key="1">
    <source>
        <dbReference type="SAM" id="MobiDB-lite"/>
    </source>
</evidence>
<dbReference type="EMBL" id="JBHSTQ010000001">
    <property type="protein sequence ID" value="MFC6384985.1"/>
    <property type="molecule type" value="Genomic_DNA"/>
</dbReference>
<name>A0ABW1WD09_9BACL</name>
<comment type="caution">
    <text evidence="2">The sequence shown here is derived from an EMBL/GenBank/DDBJ whole genome shotgun (WGS) entry which is preliminary data.</text>
</comment>
<feature type="compositionally biased region" description="Pro residues" evidence="1">
    <location>
        <begin position="34"/>
        <end position="50"/>
    </location>
</feature>
<sequence>MMPAFDNGPQQPFFWNRPSQMTQAPIQPNRGFPPIFPSMGPPQPPAPAAPTPGLGGLSGLISSFLSPGSAGTSGFGGSNLFSMIGNAQKAIQTAQTVLPMIQQFGPMIKNAPALLSVLKTMQSDPVTEDTAQDEKKVESDLTKGDEAIKAPINSAASPDGEHATKTPKPKSQSTAQFTNLLSSEQIPTKPSLPRMYI</sequence>
<evidence type="ECO:0000313" key="2">
    <source>
        <dbReference type="EMBL" id="MFC6384985.1"/>
    </source>
</evidence>
<organism evidence="2 3">
    <name type="scientific">Sporolactobacillus kofuensis</name>
    <dbReference type="NCBI Taxonomy" id="269672"/>
    <lineage>
        <taxon>Bacteria</taxon>
        <taxon>Bacillati</taxon>
        <taxon>Bacillota</taxon>
        <taxon>Bacilli</taxon>
        <taxon>Bacillales</taxon>
        <taxon>Sporolactobacillaceae</taxon>
        <taxon>Sporolactobacillus</taxon>
    </lineage>
</organism>
<feature type="compositionally biased region" description="Basic and acidic residues" evidence="1">
    <location>
        <begin position="132"/>
        <end position="148"/>
    </location>
</feature>
<keyword evidence="3" id="KW-1185">Reference proteome</keyword>
<dbReference type="Pfam" id="PF14181">
    <property type="entry name" value="YqfQ"/>
    <property type="match status" value="1"/>
</dbReference>
<proteinExistence type="predicted"/>
<evidence type="ECO:0000313" key="3">
    <source>
        <dbReference type="Proteomes" id="UP001596267"/>
    </source>
</evidence>
<reference evidence="3" key="1">
    <citation type="journal article" date="2019" name="Int. J. Syst. Evol. Microbiol.">
        <title>The Global Catalogue of Microorganisms (GCM) 10K type strain sequencing project: providing services to taxonomists for standard genome sequencing and annotation.</title>
        <authorList>
            <consortium name="The Broad Institute Genomics Platform"/>
            <consortium name="The Broad Institute Genome Sequencing Center for Infectious Disease"/>
            <person name="Wu L."/>
            <person name="Ma J."/>
        </authorList>
    </citation>
    <scope>NUCLEOTIDE SEQUENCE [LARGE SCALE GENOMIC DNA]</scope>
    <source>
        <strain evidence="3">CCUG 42001</strain>
    </source>
</reference>
<feature type="compositionally biased region" description="Polar residues" evidence="1">
    <location>
        <begin position="17"/>
        <end position="26"/>
    </location>
</feature>
<dbReference type="Proteomes" id="UP001596267">
    <property type="component" value="Unassembled WGS sequence"/>
</dbReference>
<dbReference type="RefSeq" id="WP_253053931.1">
    <property type="nucleotide sequence ID" value="NZ_JAMXWN010000005.1"/>
</dbReference>
<protein>
    <submittedName>
        <fullName evidence="2">YqfQ family protein</fullName>
    </submittedName>
</protein>
<accession>A0ABW1WD09</accession>
<feature type="region of interest" description="Disordered" evidence="1">
    <location>
        <begin position="123"/>
        <end position="197"/>
    </location>
</feature>
<dbReference type="InterPro" id="IPR025571">
    <property type="entry name" value="YqfQ"/>
</dbReference>
<feature type="region of interest" description="Disordered" evidence="1">
    <location>
        <begin position="1"/>
        <end position="54"/>
    </location>
</feature>